<keyword evidence="1" id="KW-0732">Signal</keyword>
<dbReference type="InterPro" id="IPR058917">
    <property type="entry name" value="RESC6_dom"/>
</dbReference>
<feature type="chain" id="PRO_5035990820" description="RNA-editing substrate-binding complex 6 protein domain-containing protein" evidence="1">
    <location>
        <begin position="21"/>
        <end position="486"/>
    </location>
</feature>
<dbReference type="OrthoDB" id="385235at2759"/>
<evidence type="ECO:0000259" key="2">
    <source>
        <dbReference type="Pfam" id="PF26188"/>
    </source>
</evidence>
<dbReference type="Proteomes" id="UP000290189">
    <property type="component" value="Unassembled WGS sequence"/>
</dbReference>
<keyword evidence="4" id="KW-0496">Mitochondrion</keyword>
<dbReference type="Pfam" id="PF26188">
    <property type="entry name" value="RESC6"/>
    <property type="match status" value="1"/>
</dbReference>
<feature type="signal peptide" evidence="1">
    <location>
        <begin position="1"/>
        <end position="20"/>
    </location>
</feature>
<feature type="domain" description="RNA-editing substrate-binding complex 6 protein" evidence="2">
    <location>
        <begin position="257"/>
        <end position="359"/>
    </location>
</feature>
<evidence type="ECO:0000313" key="4">
    <source>
        <dbReference type="EMBL" id="SPR01427.1"/>
    </source>
</evidence>
<evidence type="ECO:0000313" key="3">
    <source>
        <dbReference type="EMBL" id="CEP01410.1"/>
    </source>
</evidence>
<evidence type="ECO:0000313" key="5">
    <source>
        <dbReference type="Proteomes" id="UP000039324"/>
    </source>
</evidence>
<name>A0A0G4J1E8_PLABS</name>
<proteinExistence type="predicted"/>
<dbReference type="Proteomes" id="UP000039324">
    <property type="component" value="Unassembled WGS sequence"/>
</dbReference>
<keyword evidence="5" id="KW-1185">Reference proteome</keyword>
<evidence type="ECO:0000256" key="1">
    <source>
        <dbReference type="SAM" id="SignalP"/>
    </source>
</evidence>
<dbReference type="EMBL" id="CDSF01000112">
    <property type="protein sequence ID" value="CEP01410.1"/>
    <property type="molecule type" value="Genomic_DNA"/>
</dbReference>
<organism evidence="3 5">
    <name type="scientific">Plasmodiophora brassicae</name>
    <name type="common">Clubroot disease agent</name>
    <dbReference type="NCBI Taxonomy" id="37360"/>
    <lineage>
        <taxon>Eukaryota</taxon>
        <taxon>Sar</taxon>
        <taxon>Rhizaria</taxon>
        <taxon>Endomyxa</taxon>
        <taxon>Phytomyxea</taxon>
        <taxon>Plasmodiophorida</taxon>
        <taxon>Plasmodiophoridae</taxon>
        <taxon>Plasmodiophora</taxon>
    </lineage>
</organism>
<dbReference type="AlphaFoldDB" id="A0A0G4J1E8"/>
<accession>A0A0G4J1E8</accession>
<evidence type="ECO:0000313" key="6">
    <source>
        <dbReference type="Proteomes" id="UP000290189"/>
    </source>
</evidence>
<gene>
    <name evidence="3" type="ORF">PBRA_002016</name>
    <name evidence="4" type="ORF">PLBR_LOCUS8642</name>
</gene>
<dbReference type="EMBL" id="OVEO01000017">
    <property type="protein sequence ID" value="SPR01427.1"/>
    <property type="molecule type" value="Genomic_DNA"/>
</dbReference>
<protein>
    <recommendedName>
        <fullName evidence="2">RNA-editing substrate-binding complex 6 protein domain-containing protein</fullName>
    </recommendedName>
</protein>
<reference evidence="4 6" key="2">
    <citation type="submission" date="2018-03" db="EMBL/GenBank/DDBJ databases">
        <authorList>
            <person name="Fogelqvist J."/>
        </authorList>
    </citation>
    <scope>NUCLEOTIDE SEQUENCE [LARGE SCALE GENOMIC DNA]</scope>
</reference>
<reference evidence="3 5" key="1">
    <citation type="submission" date="2015-02" db="EMBL/GenBank/DDBJ databases">
        <authorList>
            <person name="Chooi Y.-H."/>
        </authorList>
    </citation>
    <scope>NUCLEOTIDE SEQUENCE [LARGE SCALE GENOMIC DNA]</scope>
    <source>
        <strain evidence="3">E3</strain>
    </source>
</reference>
<geneLocation type="mitochondrion" evidence="4"/>
<sequence>MTVSHSVVVAIFLWLQIVAPRATDINWILHDDEGGPQIRVVFPDANQQGLTEDDRQLLLDLHGDGRFRAQSCDVIKRLPRIANQYLDQGTGNATQIIQSVLQAADDHIDAYDGKCLAMLAIAASRLKPCRTRFVVQFAYAYNQLPAPSIRQTCSSLSAIFFALAICNVTDRPLLGHYVSLVVHHLRYFKASDVSSTALAFHILGITDLGVFVKLANRAVQVMNGFTAQDLTHTALIFGIRDGTVGHSHEDIDRFWKLAGRRARTVMHSFDATLITTTAWAYIIRGVDDPKVFHALARQAIAIIDTFDANAVSVMACAFAEFLIADDELFLHLSAWVISNIHTFQASELVATAWAFAKWNPSTDELHRRNRKLFDQVSRHALSIMHTFSAHNVVHLALAFATMRIANSNLFLRLYDHATGIVGETFDLKDVLPTIWASYSPSKSLVMPYSSRGRVNPLVLLRTTYSDLFFPHSSQASCRSGTFAAGA</sequence>